<dbReference type="GO" id="GO:0004035">
    <property type="term" value="F:alkaline phosphatase activity"/>
    <property type="evidence" value="ECO:0007669"/>
    <property type="project" value="UniProtKB-EC"/>
</dbReference>
<dbReference type="InterPro" id="IPR017850">
    <property type="entry name" value="Alkaline_phosphatase_core_sf"/>
</dbReference>
<dbReference type="EMBL" id="JAGTPW010000007">
    <property type="protein sequence ID" value="MBR8644342.1"/>
    <property type="molecule type" value="Genomic_DNA"/>
</dbReference>
<proteinExistence type="predicted"/>
<keyword evidence="1" id="KW-0597">Phosphoprotein</keyword>
<gene>
    <name evidence="3" type="ORF">KEH51_05930</name>
</gene>
<feature type="binding site" evidence="2">
    <location>
        <position position="26"/>
    </location>
    <ligand>
        <name>Zn(2+)</name>
        <dbReference type="ChEBI" id="CHEBI:29105"/>
        <label>2</label>
    </ligand>
</feature>
<keyword evidence="2" id="KW-0479">Metal-binding</keyword>
<keyword evidence="2" id="KW-0862">Zinc</keyword>
<sequence>MTSKALNILSRGDKGFFLMAEGARIDHMEHAADITGIWKETIEFDQTVKEVVDWAKKSK</sequence>
<dbReference type="Pfam" id="PF00245">
    <property type="entry name" value="Alk_phosphatase"/>
    <property type="match status" value="1"/>
</dbReference>
<dbReference type="GO" id="GO:0046872">
    <property type="term" value="F:metal ion binding"/>
    <property type="evidence" value="ECO:0007669"/>
    <property type="project" value="UniProtKB-KW"/>
</dbReference>
<dbReference type="EC" id="3.1.3.1" evidence="3"/>
<evidence type="ECO:0000256" key="2">
    <source>
        <dbReference type="PIRSR" id="PIRSR601952-2"/>
    </source>
</evidence>
<dbReference type="Proteomes" id="UP000680045">
    <property type="component" value="Unassembled WGS sequence"/>
</dbReference>
<feature type="binding site" evidence="2">
    <location>
        <position position="30"/>
    </location>
    <ligand>
        <name>Zn(2+)</name>
        <dbReference type="ChEBI" id="CHEBI:29105"/>
        <label>2</label>
    </ligand>
</feature>
<evidence type="ECO:0000313" key="3">
    <source>
        <dbReference type="EMBL" id="MBR8644342.1"/>
    </source>
</evidence>
<organism evidence="3 4">
    <name type="scientific">Peribacillus frigoritolerans</name>
    <dbReference type="NCBI Taxonomy" id="450367"/>
    <lineage>
        <taxon>Bacteria</taxon>
        <taxon>Bacillati</taxon>
        <taxon>Bacillota</taxon>
        <taxon>Bacilli</taxon>
        <taxon>Bacillales</taxon>
        <taxon>Bacillaceae</taxon>
        <taxon>Peribacillus</taxon>
    </lineage>
</organism>
<comment type="caution">
    <text evidence="3">The sequence shown here is derived from an EMBL/GenBank/DDBJ whole genome shotgun (WGS) entry which is preliminary data.</text>
</comment>
<dbReference type="PANTHER" id="PTHR11596">
    <property type="entry name" value="ALKALINE PHOSPHATASE"/>
    <property type="match status" value="1"/>
</dbReference>
<feature type="binding site" evidence="2">
    <location>
        <position position="21"/>
    </location>
    <ligand>
        <name>Mg(2+)</name>
        <dbReference type="ChEBI" id="CHEBI:18420"/>
    </ligand>
</feature>
<keyword evidence="2" id="KW-0460">Magnesium</keyword>
<dbReference type="Gene3D" id="3.40.720.10">
    <property type="entry name" value="Alkaline Phosphatase, subunit A"/>
    <property type="match status" value="1"/>
</dbReference>
<keyword evidence="3" id="KW-0378">Hydrolase</keyword>
<comment type="cofactor">
    <cofactor evidence="2">
        <name>Mg(2+)</name>
        <dbReference type="ChEBI" id="CHEBI:18420"/>
    </cofactor>
    <text evidence="2">Binds 1 Mg(2+) ion.</text>
</comment>
<dbReference type="SUPFAM" id="SSF53649">
    <property type="entry name" value="Alkaline phosphatase-like"/>
    <property type="match status" value="1"/>
</dbReference>
<dbReference type="PANTHER" id="PTHR11596:SF5">
    <property type="entry name" value="ALKALINE PHOSPHATASE"/>
    <property type="match status" value="1"/>
</dbReference>
<comment type="cofactor">
    <cofactor evidence="2">
        <name>Zn(2+)</name>
        <dbReference type="ChEBI" id="CHEBI:29105"/>
    </cofactor>
    <text evidence="2">Binds 2 Zn(2+) ions.</text>
</comment>
<reference evidence="3" key="1">
    <citation type="submission" date="2021-04" db="EMBL/GenBank/DDBJ databases">
        <title>Whole genome sequencing of Enterococci isolates from hospitalized patients.</title>
        <authorList>
            <person name="Ogoti B.M."/>
            <person name="Onyambu F.G."/>
        </authorList>
    </citation>
    <scope>NUCLEOTIDE SEQUENCE</scope>
    <source>
        <strain evidence="3">242</strain>
    </source>
</reference>
<evidence type="ECO:0000256" key="1">
    <source>
        <dbReference type="ARBA" id="ARBA00022553"/>
    </source>
</evidence>
<protein>
    <submittedName>
        <fullName evidence="3">Alkaline phosphatase</fullName>
        <ecNumber evidence="3">3.1.3.1</ecNumber>
    </submittedName>
</protein>
<dbReference type="AlphaFoldDB" id="A0A941J4V4"/>
<name>A0A941J4V4_9BACI</name>
<evidence type="ECO:0000313" key="4">
    <source>
        <dbReference type="Proteomes" id="UP000680045"/>
    </source>
</evidence>
<accession>A0A941J4V4</accession>
<dbReference type="InterPro" id="IPR001952">
    <property type="entry name" value="Alkaline_phosphatase"/>
</dbReference>